<sequence length="145" mass="16720">MEKLSLHAYKCIVELSLHELTAPGVRLANKDDLYVNVCLLGQQRRTRLVQPIFPLKLSAHLTFEKTFKYARDQEDVVNFLDDLNVLIELIQLSRTNSNEVLAWYESNARQFLYPDPDASANFDSPQRGAFMTRSDSFPVEFLKPI</sequence>
<proteinExistence type="inferred from homology"/>
<comment type="caution">
    <text evidence="4">The sequence shown here is derived from an EMBL/GenBank/DDBJ whole genome shotgun (WGS) entry which is preliminary data.</text>
</comment>
<evidence type="ECO:0000313" key="4">
    <source>
        <dbReference type="EMBL" id="RNA31804.1"/>
    </source>
</evidence>
<name>A0A3M7S7J8_BRAPC</name>
<dbReference type="Pfam" id="PF14909">
    <property type="entry name" value="SPATA6"/>
    <property type="match status" value="1"/>
</dbReference>
<dbReference type="GO" id="GO:0007283">
    <property type="term" value="P:spermatogenesis"/>
    <property type="evidence" value="ECO:0007669"/>
    <property type="project" value="InterPro"/>
</dbReference>
<dbReference type="PANTHER" id="PTHR16435">
    <property type="entry name" value="SPERMATOGENESIS-ASSOCIATED PROTEIN 6 SPATA6"/>
    <property type="match status" value="1"/>
</dbReference>
<dbReference type="InterPro" id="IPR032732">
    <property type="entry name" value="SPATA6_N"/>
</dbReference>
<dbReference type="STRING" id="10195.A0A3M7S7J8"/>
<evidence type="ECO:0000256" key="2">
    <source>
        <dbReference type="ARBA" id="ARBA00022553"/>
    </source>
</evidence>
<dbReference type="EMBL" id="REGN01001894">
    <property type="protein sequence ID" value="RNA31804.1"/>
    <property type="molecule type" value="Genomic_DNA"/>
</dbReference>
<gene>
    <name evidence="4" type="ORF">BpHYR1_049190</name>
</gene>
<evidence type="ECO:0000256" key="1">
    <source>
        <dbReference type="ARBA" id="ARBA00006215"/>
    </source>
</evidence>
<dbReference type="AlphaFoldDB" id="A0A3M7S7J8"/>
<dbReference type="Proteomes" id="UP000276133">
    <property type="component" value="Unassembled WGS sequence"/>
</dbReference>
<protein>
    <submittedName>
        <fullName evidence="4">Spermatogenesis associated 6 isoform X1</fullName>
    </submittedName>
</protein>
<keyword evidence="2" id="KW-0597">Phosphoprotein</keyword>
<dbReference type="GO" id="GO:0032027">
    <property type="term" value="F:myosin light chain binding"/>
    <property type="evidence" value="ECO:0007669"/>
    <property type="project" value="InterPro"/>
</dbReference>
<keyword evidence="5" id="KW-1185">Reference proteome</keyword>
<dbReference type="InterPro" id="IPR042769">
    <property type="entry name" value="SPATA6_fam"/>
</dbReference>
<accession>A0A3M7S7J8</accession>
<dbReference type="PANTHER" id="PTHR16435:SF6">
    <property type="entry name" value="IP09370P"/>
    <property type="match status" value="1"/>
</dbReference>
<organism evidence="4 5">
    <name type="scientific">Brachionus plicatilis</name>
    <name type="common">Marine rotifer</name>
    <name type="synonym">Brachionus muelleri</name>
    <dbReference type="NCBI Taxonomy" id="10195"/>
    <lineage>
        <taxon>Eukaryota</taxon>
        <taxon>Metazoa</taxon>
        <taxon>Spiralia</taxon>
        <taxon>Gnathifera</taxon>
        <taxon>Rotifera</taxon>
        <taxon>Eurotatoria</taxon>
        <taxon>Monogononta</taxon>
        <taxon>Pseudotrocha</taxon>
        <taxon>Ploima</taxon>
        <taxon>Brachionidae</taxon>
        <taxon>Brachionus</taxon>
    </lineage>
</organism>
<feature type="domain" description="Spermatogenesis-associated protein 6 N-terminal" evidence="3">
    <location>
        <begin position="13"/>
        <end position="138"/>
    </location>
</feature>
<evidence type="ECO:0000313" key="5">
    <source>
        <dbReference type="Proteomes" id="UP000276133"/>
    </source>
</evidence>
<comment type="similarity">
    <text evidence="1">Belongs to the SPATA6 family.</text>
</comment>
<reference evidence="4 5" key="1">
    <citation type="journal article" date="2018" name="Sci. Rep.">
        <title>Genomic signatures of local adaptation to the degree of environmental predictability in rotifers.</title>
        <authorList>
            <person name="Franch-Gras L."/>
            <person name="Hahn C."/>
            <person name="Garcia-Roger E.M."/>
            <person name="Carmona M.J."/>
            <person name="Serra M."/>
            <person name="Gomez A."/>
        </authorList>
    </citation>
    <scope>NUCLEOTIDE SEQUENCE [LARGE SCALE GENOMIC DNA]</scope>
    <source>
        <strain evidence="4">HYR1</strain>
    </source>
</reference>
<evidence type="ECO:0000259" key="3">
    <source>
        <dbReference type="Pfam" id="PF14909"/>
    </source>
</evidence>
<dbReference type="GO" id="GO:0120212">
    <property type="term" value="C:sperm head-tail coupling apparatus"/>
    <property type="evidence" value="ECO:0007669"/>
    <property type="project" value="InterPro"/>
</dbReference>
<dbReference type="OrthoDB" id="5963614at2759"/>